<reference evidence="5 6" key="1">
    <citation type="submission" date="2022-12" db="EMBL/GenBank/DDBJ databases">
        <title>Dasania phycosphaerae sp. nov., isolated from particulate material of the south coast of Korea.</title>
        <authorList>
            <person name="Jiang Y."/>
        </authorList>
    </citation>
    <scope>NUCLEOTIDE SEQUENCE [LARGE SCALE GENOMIC DNA]</scope>
    <source>
        <strain evidence="5 6">GY-19</strain>
    </source>
</reference>
<dbReference type="PANTHER" id="PTHR30222">
    <property type="entry name" value="SPERMIDINE/PUTRESCINE-BINDING PERIPLASMIC PROTEIN"/>
    <property type="match status" value="1"/>
</dbReference>
<keyword evidence="6" id="KW-1185">Reference proteome</keyword>
<organism evidence="5 6">
    <name type="scientific">Dasania phycosphaerae</name>
    <dbReference type="NCBI Taxonomy" id="2950436"/>
    <lineage>
        <taxon>Bacteria</taxon>
        <taxon>Pseudomonadati</taxon>
        <taxon>Pseudomonadota</taxon>
        <taxon>Gammaproteobacteria</taxon>
        <taxon>Cellvibrionales</taxon>
        <taxon>Spongiibacteraceae</taxon>
        <taxon>Dasania</taxon>
    </lineage>
</organism>
<accession>A0A9J6RP15</accession>
<evidence type="ECO:0000313" key="6">
    <source>
        <dbReference type="Proteomes" id="UP001069090"/>
    </source>
</evidence>
<protein>
    <submittedName>
        <fullName evidence="5">Spermidine/putrescine ABC transporter substrate-binding protein</fullName>
    </submittedName>
</protein>
<dbReference type="EMBL" id="JAPTGG010000009">
    <property type="protein sequence ID" value="MCZ0865928.1"/>
    <property type="molecule type" value="Genomic_DNA"/>
</dbReference>
<dbReference type="PROSITE" id="PS51318">
    <property type="entry name" value="TAT"/>
    <property type="match status" value="1"/>
</dbReference>
<dbReference type="InterPro" id="IPR019546">
    <property type="entry name" value="TAT_signal_bac_arc"/>
</dbReference>
<dbReference type="Gene3D" id="3.40.190.10">
    <property type="entry name" value="Periplasmic binding protein-like II"/>
    <property type="match status" value="2"/>
</dbReference>
<evidence type="ECO:0000256" key="2">
    <source>
        <dbReference type="ARBA" id="ARBA00022448"/>
    </source>
</evidence>
<comment type="subcellular location">
    <subcellularLocation>
        <location evidence="1">Periplasm</location>
    </subcellularLocation>
</comment>
<dbReference type="AlphaFoldDB" id="A0A9J6RP15"/>
<evidence type="ECO:0000256" key="3">
    <source>
        <dbReference type="ARBA" id="ARBA00022729"/>
    </source>
</evidence>
<comment type="caution">
    <text evidence="5">The sequence shown here is derived from an EMBL/GenBank/DDBJ whole genome shotgun (WGS) entry which is preliminary data.</text>
</comment>
<evidence type="ECO:0000256" key="1">
    <source>
        <dbReference type="ARBA" id="ARBA00004418"/>
    </source>
</evidence>
<dbReference type="PRINTS" id="PR00909">
    <property type="entry name" value="SPERMDNBNDNG"/>
</dbReference>
<dbReference type="SUPFAM" id="SSF53850">
    <property type="entry name" value="Periplasmic binding protein-like II"/>
    <property type="match status" value="1"/>
</dbReference>
<keyword evidence="2" id="KW-0813">Transport</keyword>
<dbReference type="InterPro" id="IPR006059">
    <property type="entry name" value="SBP"/>
</dbReference>
<dbReference type="NCBIfam" id="TIGR01409">
    <property type="entry name" value="TAT_signal_seq"/>
    <property type="match status" value="1"/>
</dbReference>
<proteinExistence type="predicted"/>
<dbReference type="GO" id="GO:0015846">
    <property type="term" value="P:polyamine transport"/>
    <property type="evidence" value="ECO:0007669"/>
    <property type="project" value="InterPro"/>
</dbReference>
<dbReference type="InterPro" id="IPR001188">
    <property type="entry name" value="Sperm_putr-bd"/>
</dbReference>
<sequence length="384" mass="43158">MNNDKKTKSTIMKSRRDFIKAASAASGIAALGGVAPMLMSKKANAAPREMTLLAWYGHGEKDIVEAFEQANNCKVKAKYYTGGDNMLALIAQSPPGTYDVVLSDAEYVLQLKEAGFVEKLNPSDYPFDDYWPEFQRFGGHWSGKELYSVALRFGFLGVSYNSENISEKEAMSYSLLWDEKLKGRVGHFDWHLPNLGCMSMYMGNPNPYDINQKKFEALTSKTMEIRSQVNGFYDYGGTFSSLKNGQIQAMCGIGDWITGVLQKDGSPVRTVIPEEGGLQWTESLCIGKNAKNHDLARKFIQYMSSPEGQVRSANMAAYPAAIVNKKAWELLAKVTPEEAKRQRMELGKDNVISDIRNGRVKYRTLPVQQSLETWNDFWLEYKNS</sequence>
<dbReference type="RefSeq" id="WP_258332081.1">
    <property type="nucleotide sequence ID" value="NZ_JAPTGG010000009.1"/>
</dbReference>
<keyword evidence="3" id="KW-0732">Signal</keyword>
<dbReference type="GO" id="GO:0019808">
    <property type="term" value="F:polyamine binding"/>
    <property type="evidence" value="ECO:0007669"/>
    <property type="project" value="InterPro"/>
</dbReference>
<evidence type="ECO:0000313" key="5">
    <source>
        <dbReference type="EMBL" id="MCZ0865928.1"/>
    </source>
</evidence>
<dbReference type="InterPro" id="IPR006311">
    <property type="entry name" value="TAT_signal"/>
</dbReference>
<keyword evidence="4" id="KW-0574">Periplasm</keyword>
<dbReference type="PANTHER" id="PTHR30222:SF17">
    <property type="entry name" value="SPERMIDINE_PUTRESCINE-BINDING PERIPLASMIC PROTEIN"/>
    <property type="match status" value="1"/>
</dbReference>
<dbReference type="CDD" id="cd13590">
    <property type="entry name" value="PBP2_PotD_PotF_like"/>
    <property type="match status" value="1"/>
</dbReference>
<dbReference type="GO" id="GO:0042597">
    <property type="term" value="C:periplasmic space"/>
    <property type="evidence" value="ECO:0007669"/>
    <property type="project" value="UniProtKB-SubCell"/>
</dbReference>
<gene>
    <name evidence="5" type="ORF">O0V09_12000</name>
</gene>
<dbReference type="Pfam" id="PF13416">
    <property type="entry name" value="SBP_bac_8"/>
    <property type="match status" value="1"/>
</dbReference>
<dbReference type="Proteomes" id="UP001069090">
    <property type="component" value="Unassembled WGS sequence"/>
</dbReference>
<name>A0A9J6RP15_9GAMM</name>
<evidence type="ECO:0000256" key="4">
    <source>
        <dbReference type="ARBA" id="ARBA00022764"/>
    </source>
</evidence>